<feature type="transmembrane region" description="Helical" evidence="15">
    <location>
        <begin position="433"/>
        <end position="456"/>
    </location>
</feature>
<evidence type="ECO:0000256" key="13">
    <source>
        <dbReference type="ARBA" id="ARBA00038359"/>
    </source>
</evidence>
<dbReference type="Pfam" id="PF20684">
    <property type="entry name" value="Fung_rhodopsin"/>
    <property type="match status" value="1"/>
</dbReference>
<feature type="transmembrane region" description="Helical" evidence="15">
    <location>
        <begin position="237"/>
        <end position="262"/>
    </location>
</feature>
<evidence type="ECO:0000256" key="12">
    <source>
        <dbReference type="ARBA" id="ARBA00023288"/>
    </source>
</evidence>
<dbReference type="KEGG" id="cfj:CFIO01_13067"/>
<comment type="subcellular location">
    <subcellularLocation>
        <location evidence="2">Membrane</location>
        <topology evidence="2">Lipid-anchor</topology>
        <topology evidence="2">GPI-anchor</topology>
    </subcellularLocation>
    <subcellularLocation>
        <location evidence="1">Membrane</location>
        <topology evidence="1">Multi-pass membrane protein</topology>
    </subcellularLocation>
    <subcellularLocation>
        <location evidence="3">Secreted</location>
    </subcellularLocation>
</comment>
<feature type="region of interest" description="Disordered" evidence="14">
    <location>
        <begin position="22"/>
        <end position="50"/>
    </location>
</feature>
<dbReference type="InterPro" id="IPR008427">
    <property type="entry name" value="Extracellular_membr_CFEM_dom"/>
</dbReference>
<dbReference type="HOGENOM" id="CLU_028200_6_2_1"/>
<dbReference type="InterPro" id="IPR052337">
    <property type="entry name" value="SAT4-like"/>
</dbReference>
<name>A0A010RQU6_9PEZI</name>
<protein>
    <recommendedName>
        <fullName evidence="16">CFEM domain-containing protein</fullName>
    </recommendedName>
</protein>
<evidence type="ECO:0000256" key="9">
    <source>
        <dbReference type="ARBA" id="ARBA00022989"/>
    </source>
</evidence>
<reference evidence="17 18" key="1">
    <citation type="submission" date="2014-02" db="EMBL/GenBank/DDBJ databases">
        <title>The genome sequence of Colletotrichum fioriniae PJ7.</title>
        <authorList>
            <person name="Baroncelli R."/>
            <person name="Thon M.R."/>
        </authorList>
    </citation>
    <scope>NUCLEOTIDE SEQUENCE [LARGE SCALE GENOMIC DNA]</scope>
    <source>
        <strain evidence="17 18">PJ7</strain>
    </source>
</reference>
<evidence type="ECO:0000256" key="7">
    <source>
        <dbReference type="ARBA" id="ARBA00022692"/>
    </source>
</evidence>
<evidence type="ECO:0000256" key="1">
    <source>
        <dbReference type="ARBA" id="ARBA00004141"/>
    </source>
</evidence>
<keyword evidence="6" id="KW-0325">Glycoprotein</keyword>
<keyword evidence="5" id="KW-0964">Secreted</keyword>
<keyword evidence="8" id="KW-0732">Signal</keyword>
<feature type="transmembrane region" description="Helical" evidence="15">
    <location>
        <begin position="68"/>
        <end position="91"/>
    </location>
</feature>
<dbReference type="SMART" id="SM00747">
    <property type="entry name" value="CFEM"/>
    <property type="match status" value="1"/>
</dbReference>
<dbReference type="PANTHER" id="PTHR33048:SF47">
    <property type="entry name" value="INTEGRAL MEMBRANE PROTEIN-RELATED"/>
    <property type="match status" value="1"/>
</dbReference>
<evidence type="ECO:0000256" key="3">
    <source>
        <dbReference type="ARBA" id="ARBA00004613"/>
    </source>
</evidence>
<feature type="domain" description="CFEM" evidence="16">
    <location>
        <begin position="128"/>
        <end position="193"/>
    </location>
</feature>
<keyword evidence="18" id="KW-1185">Reference proteome</keyword>
<dbReference type="eggNOG" id="ENOG502SN7T">
    <property type="taxonomic scope" value="Eukaryota"/>
</dbReference>
<keyword evidence="10 15" id="KW-0472">Membrane</keyword>
<dbReference type="OrthoDB" id="5329176at2759"/>
<dbReference type="Proteomes" id="UP000020467">
    <property type="component" value="Unassembled WGS sequence"/>
</dbReference>
<keyword evidence="9 15" id="KW-1133">Transmembrane helix</keyword>
<comment type="similarity">
    <text evidence="4">Belongs to the RBT5 family.</text>
</comment>
<keyword evidence="6" id="KW-0336">GPI-anchor</keyword>
<evidence type="ECO:0000256" key="6">
    <source>
        <dbReference type="ARBA" id="ARBA00022622"/>
    </source>
</evidence>
<evidence type="ECO:0000256" key="8">
    <source>
        <dbReference type="ARBA" id="ARBA00022729"/>
    </source>
</evidence>
<comment type="caution">
    <text evidence="17">The sequence shown here is derived from an EMBL/GenBank/DDBJ whole genome shotgun (WGS) entry which is preliminary data.</text>
</comment>
<evidence type="ECO:0000313" key="18">
    <source>
        <dbReference type="Proteomes" id="UP000020467"/>
    </source>
</evidence>
<gene>
    <name evidence="17" type="ORF">CFIO01_13067</name>
</gene>
<evidence type="ECO:0000256" key="10">
    <source>
        <dbReference type="ARBA" id="ARBA00023136"/>
    </source>
</evidence>
<feature type="transmembrane region" description="Helical" evidence="15">
    <location>
        <begin position="98"/>
        <end position="118"/>
    </location>
</feature>
<feature type="transmembrane region" description="Helical" evidence="15">
    <location>
        <begin position="204"/>
        <end position="225"/>
    </location>
</feature>
<evidence type="ECO:0000259" key="16">
    <source>
        <dbReference type="SMART" id="SM00747"/>
    </source>
</evidence>
<evidence type="ECO:0000256" key="4">
    <source>
        <dbReference type="ARBA" id="ARBA00010031"/>
    </source>
</evidence>
<accession>A0A010RQU6</accession>
<sequence length="488" mass="53721">MAHRRPYSKHCRIPLLNCSGKSDRPLRRHQPLNESDAADHGTRSAETYSGQIESHMRLPDPWRKGTGIAVFFSFVFSPGSLPSLATGYCNFIAMMKSMLMRTGVLAAFALVAGAESIFDTNSTAVAQWLGAVPQCSMPCFAEVLSSGSCQLKGLAKCACTNDEIQLRVSTCVQLSCDFADQVDATRKSQVLCHDYPNQQRKGSYAIFAITLPVITTFIVFLRCFARWTVAHKLWWDDYVTLLALGLLIVLSACGVAICSLGFGKHYWVIDPSNAKPILQMFYAMQIIYVLVTITAKITICCFYHRVFPSKRSQIASKAAIVVLIIRGLVVVFLIAFQCVPLTAIWDKSANGQCLNLTAIGYAGAISGIVEDVVLLIMPIPELLHLQLGLRKKLGLIFMFCLGSFGCIASVVRLKYLVSFANSFDPTWDNADVVSWSGVEVNVAVVCGSLAALRALFNYLVPYFTTVKEETSESMYSLREERKEGAISV</sequence>
<dbReference type="AlphaFoldDB" id="A0A010RQU6"/>
<feature type="transmembrane region" description="Helical" evidence="15">
    <location>
        <begin position="357"/>
        <end position="383"/>
    </location>
</feature>
<dbReference type="GO" id="GO:0098552">
    <property type="term" value="C:side of membrane"/>
    <property type="evidence" value="ECO:0007669"/>
    <property type="project" value="UniProtKB-KW"/>
</dbReference>
<evidence type="ECO:0000313" key="17">
    <source>
        <dbReference type="EMBL" id="EXF74628.1"/>
    </source>
</evidence>
<dbReference type="EMBL" id="JARH01000970">
    <property type="protein sequence ID" value="EXF74628.1"/>
    <property type="molecule type" value="Genomic_DNA"/>
</dbReference>
<evidence type="ECO:0000256" key="11">
    <source>
        <dbReference type="ARBA" id="ARBA00023157"/>
    </source>
</evidence>
<dbReference type="PANTHER" id="PTHR33048">
    <property type="entry name" value="PTH11-LIKE INTEGRAL MEMBRANE PROTEIN (AFU_ORTHOLOGUE AFUA_5G11245)"/>
    <property type="match status" value="1"/>
</dbReference>
<evidence type="ECO:0000256" key="14">
    <source>
        <dbReference type="SAM" id="MobiDB-lite"/>
    </source>
</evidence>
<keyword evidence="7 15" id="KW-0812">Transmembrane</keyword>
<proteinExistence type="inferred from homology"/>
<evidence type="ECO:0000256" key="2">
    <source>
        <dbReference type="ARBA" id="ARBA00004589"/>
    </source>
</evidence>
<dbReference type="Pfam" id="PF05730">
    <property type="entry name" value="CFEM"/>
    <property type="match status" value="1"/>
</dbReference>
<dbReference type="InterPro" id="IPR049326">
    <property type="entry name" value="Rhodopsin_dom_fungi"/>
</dbReference>
<feature type="transmembrane region" description="Helical" evidence="15">
    <location>
        <begin position="395"/>
        <end position="413"/>
    </location>
</feature>
<evidence type="ECO:0000256" key="15">
    <source>
        <dbReference type="SAM" id="Phobius"/>
    </source>
</evidence>
<keyword evidence="11" id="KW-1015">Disulfide bond</keyword>
<feature type="transmembrane region" description="Helical" evidence="15">
    <location>
        <begin position="318"/>
        <end position="345"/>
    </location>
</feature>
<comment type="similarity">
    <text evidence="13">Belongs to the SAT4 family.</text>
</comment>
<feature type="transmembrane region" description="Helical" evidence="15">
    <location>
        <begin position="282"/>
        <end position="306"/>
    </location>
</feature>
<keyword evidence="12" id="KW-0449">Lipoprotein</keyword>
<evidence type="ECO:0000256" key="5">
    <source>
        <dbReference type="ARBA" id="ARBA00022525"/>
    </source>
</evidence>
<dbReference type="GO" id="GO:0005576">
    <property type="term" value="C:extracellular region"/>
    <property type="evidence" value="ECO:0007669"/>
    <property type="project" value="UniProtKB-SubCell"/>
</dbReference>
<organism evidence="17 18">
    <name type="scientific">Colletotrichum fioriniae PJ7</name>
    <dbReference type="NCBI Taxonomy" id="1445577"/>
    <lineage>
        <taxon>Eukaryota</taxon>
        <taxon>Fungi</taxon>
        <taxon>Dikarya</taxon>
        <taxon>Ascomycota</taxon>
        <taxon>Pezizomycotina</taxon>
        <taxon>Sordariomycetes</taxon>
        <taxon>Hypocreomycetidae</taxon>
        <taxon>Glomerellales</taxon>
        <taxon>Glomerellaceae</taxon>
        <taxon>Colletotrichum</taxon>
        <taxon>Colletotrichum acutatum species complex</taxon>
    </lineage>
</organism>